<comment type="caution">
    <text evidence="2">The sequence shown here is derived from an EMBL/GenBank/DDBJ whole genome shotgun (WGS) entry which is preliminary data.</text>
</comment>
<reference evidence="2 3" key="2">
    <citation type="journal article" date="2019" name="G3 (Bethesda)">
        <title>Hybrid Assembly of the Genome of the Entomopathogenic Nematode Steinernema carpocapsae Identifies the X-Chromosome.</title>
        <authorList>
            <person name="Serra L."/>
            <person name="Macchietto M."/>
            <person name="Macias-Munoz A."/>
            <person name="McGill C.J."/>
            <person name="Rodriguez I.M."/>
            <person name="Rodriguez B."/>
            <person name="Murad R."/>
            <person name="Mortazavi A."/>
        </authorList>
    </citation>
    <scope>NUCLEOTIDE SEQUENCE [LARGE SCALE GENOMIC DNA]</scope>
    <source>
        <strain evidence="2 3">ALL</strain>
    </source>
</reference>
<dbReference type="Proteomes" id="UP000298663">
    <property type="component" value="Unassembled WGS sequence"/>
</dbReference>
<dbReference type="OrthoDB" id="5798273at2759"/>
<evidence type="ECO:0000259" key="1">
    <source>
        <dbReference type="Pfam" id="PF23212"/>
    </source>
</evidence>
<dbReference type="InterPro" id="IPR055492">
    <property type="entry name" value="DUF7064"/>
</dbReference>
<accession>A0A4V6A286</accession>
<evidence type="ECO:0000313" key="2">
    <source>
        <dbReference type="EMBL" id="TKR78315.1"/>
    </source>
</evidence>
<name>A0A4V6A286_STECR</name>
<dbReference type="PANTHER" id="PTHR34717:SF1">
    <property type="entry name" value="EG:BACR7A4.20 PROTEIN"/>
    <property type="match status" value="1"/>
</dbReference>
<dbReference type="Pfam" id="PF23212">
    <property type="entry name" value="DUF7064"/>
    <property type="match status" value="1"/>
</dbReference>
<feature type="domain" description="DUF7064" evidence="1">
    <location>
        <begin position="294"/>
        <end position="417"/>
    </location>
</feature>
<dbReference type="STRING" id="34508.A0A4V6A286"/>
<dbReference type="AlphaFoldDB" id="A0A4V6A286"/>
<protein>
    <recommendedName>
        <fullName evidence="1">DUF7064 domain-containing protein</fullName>
    </recommendedName>
</protein>
<gene>
    <name evidence="2" type="ORF">L596_019139</name>
</gene>
<keyword evidence="3" id="KW-1185">Reference proteome</keyword>
<dbReference type="EMBL" id="AZBU02000005">
    <property type="protein sequence ID" value="TKR78315.1"/>
    <property type="molecule type" value="Genomic_DNA"/>
</dbReference>
<reference evidence="2 3" key="1">
    <citation type="journal article" date="2015" name="Genome Biol.">
        <title>Comparative genomics of Steinernema reveals deeply conserved gene regulatory networks.</title>
        <authorList>
            <person name="Dillman A.R."/>
            <person name="Macchietto M."/>
            <person name="Porter C.F."/>
            <person name="Rogers A."/>
            <person name="Williams B."/>
            <person name="Antoshechkin I."/>
            <person name="Lee M.M."/>
            <person name="Goodwin Z."/>
            <person name="Lu X."/>
            <person name="Lewis E.E."/>
            <person name="Goodrich-Blair H."/>
            <person name="Stock S.P."/>
            <person name="Adams B.J."/>
            <person name="Sternberg P.W."/>
            <person name="Mortazavi A."/>
        </authorList>
    </citation>
    <scope>NUCLEOTIDE SEQUENCE [LARGE SCALE GENOMIC DNA]</scope>
    <source>
        <strain evidence="2 3">ALL</strain>
    </source>
</reference>
<organism evidence="2 3">
    <name type="scientific">Steinernema carpocapsae</name>
    <name type="common">Entomopathogenic nematode</name>
    <dbReference type="NCBI Taxonomy" id="34508"/>
    <lineage>
        <taxon>Eukaryota</taxon>
        <taxon>Metazoa</taxon>
        <taxon>Ecdysozoa</taxon>
        <taxon>Nematoda</taxon>
        <taxon>Chromadorea</taxon>
        <taxon>Rhabditida</taxon>
        <taxon>Tylenchina</taxon>
        <taxon>Panagrolaimomorpha</taxon>
        <taxon>Strongyloidoidea</taxon>
        <taxon>Steinernematidae</taxon>
        <taxon>Steinernema</taxon>
    </lineage>
</organism>
<dbReference type="PANTHER" id="PTHR34717">
    <property type="entry name" value="EG:BACR7A4.20 PROTEIN"/>
    <property type="match status" value="1"/>
</dbReference>
<proteinExistence type="predicted"/>
<evidence type="ECO:0000313" key="3">
    <source>
        <dbReference type="Proteomes" id="UP000298663"/>
    </source>
</evidence>
<sequence>MFALIVGCLLGVFGLVFLLRSDPPPLLGIYARPGKFFWLKFYLTKWMIQWRQYSAKNESSKKAKYDNQWFGGEGRRDPKELESKHPLFGEKPNAGDCVFFNGSNAEGFYFTLGIAQRPENVMNLFFIVRIGELGTFVSKSLHHNTNVKSVSSDSRHKTECGFDVFCVEPMRRWRLKFSGSLVPNQDDFVDTSSPGPCEVPVSVAGEVEASFDFEWTNFGDYFDFDLDISPEAIARSFASETWTRAVFDRLKKAHQIHYEQYGFLEGIISIGDRSFENIRLTSMRDHTITSYRSWNDLRRYVMIFCHLEDGTCVHTSLISMPEVVFSELELGYIVTPEKKKIAVDKIDLRLADLGEDKKFPRKFAYSFSAGGKKFEVKVRVLERSTFRMGLQQNSFLHENMCVFTVNGLRGWGFVECEYRISPY</sequence>